<evidence type="ECO:0000259" key="14">
    <source>
        <dbReference type="Pfam" id="PF11940"/>
    </source>
</evidence>
<evidence type="ECO:0000256" key="12">
    <source>
        <dbReference type="NCBIfam" id="TIGR02414"/>
    </source>
</evidence>
<protein>
    <recommendedName>
        <fullName evidence="5 12">Aminopeptidase N</fullName>
        <ecNumber evidence="4 12">3.4.11.2</ecNumber>
    </recommendedName>
</protein>
<evidence type="ECO:0000256" key="3">
    <source>
        <dbReference type="ARBA" id="ARBA00010136"/>
    </source>
</evidence>
<evidence type="ECO:0000256" key="11">
    <source>
        <dbReference type="ARBA" id="ARBA00023049"/>
    </source>
</evidence>
<keyword evidence="7" id="KW-0645">Protease</keyword>
<comment type="similarity">
    <text evidence="3">Belongs to the peptidase M1 family.</text>
</comment>
<dbReference type="InterPro" id="IPR038438">
    <property type="entry name" value="PepN_Ig-like_sf"/>
</dbReference>
<dbReference type="EC" id="3.4.11.2" evidence="4 12"/>
<keyword evidence="8" id="KW-0479">Metal-binding</keyword>
<feature type="domain" description="Aminopeptidase N-like N-terminal" evidence="16">
    <location>
        <begin position="24"/>
        <end position="188"/>
    </location>
</feature>
<dbReference type="InterPro" id="IPR001930">
    <property type="entry name" value="Peptidase_M1"/>
</dbReference>
<dbReference type="GO" id="GO:0016285">
    <property type="term" value="F:alanyl aminopeptidase activity"/>
    <property type="evidence" value="ECO:0007669"/>
    <property type="project" value="UniProtKB-EC"/>
</dbReference>
<evidence type="ECO:0000256" key="2">
    <source>
        <dbReference type="ARBA" id="ARBA00001947"/>
    </source>
</evidence>
<organism evidence="17 18">
    <name type="scientific">Uliginosibacterium silvisoli</name>
    <dbReference type="NCBI Taxonomy" id="3114758"/>
    <lineage>
        <taxon>Bacteria</taxon>
        <taxon>Pseudomonadati</taxon>
        <taxon>Pseudomonadota</taxon>
        <taxon>Betaproteobacteria</taxon>
        <taxon>Rhodocyclales</taxon>
        <taxon>Zoogloeaceae</taxon>
        <taxon>Uliginosibacterium</taxon>
    </lineage>
</organism>
<dbReference type="PANTHER" id="PTHR46322:SF1">
    <property type="entry name" value="PUROMYCIN-SENSITIVE AMINOPEPTIDASE"/>
    <property type="match status" value="1"/>
</dbReference>
<sequence>MNAPQTIYLKDYAPPTWLVDTVDLDIAINDGFALVSARLAMRRNPDAAAGALLLDGEDLHLESIRIDGRPLGADEYAYSGDKLTITSVPDDFVLETVVRIEPDKNTQLSGLYRSKDGYFTQCEAQGFRRITFYPDRPDVMARFTCTLHADKSRFPVLLSNGNPVAQGDEDGGRHWAKWQDPFAKPAYLFACVAAKLEVVEDTYVTTSGRRVRCAVYVEPGKLDQCAHALAALKLSMKWDEDVFGLEMDLEHYMIVAVGDFNMGAMENKGLNIFNTKFVLARPDTATDTDYQNIDRVVAHEYFHNWTGNRVTCRDWFQLSLKEGLTVFRDQNFGMDVHSAGVTRIQEVRTLRAAQYPEDAGPMAHPIRPASYAEINNFYTATVYEKGAEVIRMIHTLIGKDAFRKGMDLYFARHDGQAVTCEDFVAAMQDASGLNLDQFQRWYNQAGTPKLIVRSSYDAAGKRYTLDVEQQYPATPYEERMTAEGNGIARGPYYMPLVLGLLDAKGNELPLRLAGEERVQGTQCTLSIRKDKQRFVFADVDAEPVPSLLRGFSAPVVLDYPYSNDELTHLMAFDSDAVNRWEAAQRLATGILLKGIAAPSVPADTWIPESYVEAMRRLLASAFTADGDPALVAEALVLPAETYLAEQMEVVEPDAIHLARLALRQHLAQALREPLLKAYHDLKVDRPYSPDSEQAGKRALRNVCLSYLAELGDEASHALVLAHYEQAANMTDTMAALAALANLDVPARHSVLDAFYARWKGEALVVDKWLQVQSTSRLPNTGSDVRALMAHEAFDIRNPNKVYALVRAFCAANPKHFHAADGSGYKLAADVILQLDPLNPQVASRIARTFDRWKKFDPARQAKAREQLERIKAQVGLSSDVAEVVGKALD</sequence>
<evidence type="ECO:0000256" key="4">
    <source>
        <dbReference type="ARBA" id="ARBA00012564"/>
    </source>
</evidence>
<dbReference type="InterPro" id="IPR014782">
    <property type="entry name" value="Peptidase_M1_dom"/>
</dbReference>
<dbReference type="Gene3D" id="3.30.2010.30">
    <property type="match status" value="1"/>
</dbReference>
<dbReference type="Gene3D" id="1.25.50.10">
    <property type="entry name" value="Peptidase M1, alanyl aminopeptidase, C-terminal domain"/>
    <property type="match status" value="1"/>
</dbReference>
<dbReference type="InterPro" id="IPR037144">
    <property type="entry name" value="Peptidase_M1_pepN_C_sf"/>
</dbReference>
<dbReference type="SUPFAM" id="SSF63737">
    <property type="entry name" value="Leukotriene A4 hydrolase N-terminal domain"/>
    <property type="match status" value="1"/>
</dbReference>
<evidence type="ECO:0000259" key="13">
    <source>
        <dbReference type="Pfam" id="PF01433"/>
    </source>
</evidence>
<dbReference type="SUPFAM" id="SSF55486">
    <property type="entry name" value="Metalloproteases ('zincins'), catalytic domain"/>
    <property type="match status" value="1"/>
</dbReference>
<feature type="domain" description="Peptidase M1 alanyl aminopeptidase Ig-like fold" evidence="14">
    <location>
        <begin position="446"/>
        <end position="559"/>
    </location>
</feature>
<dbReference type="NCBIfam" id="TIGR02414">
    <property type="entry name" value="pepN_proteo"/>
    <property type="match status" value="1"/>
</dbReference>
<evidence type="ECO:0000256" key="9">
    <source>
        <dbReference type="ARBA" id="ARBA00022801"/>
    </source>
</evidence>
<feature type="domain" description="Peptidase M1 alanyl aminopeptidase C-terminal" evidence="15">
    <location>
        <begin position="564"/>
        <end position="888"/>
    </location>
</feature>
<keyword evidence="9 17" id="KW-0378">Hydrolase</keyword>
<evidence type="ECO:0000256" key="8">
    <source>
        <dbReference type="ARBA" id="ARBA00022723"/>
    </source>
</evidence>
<dbReference type="Pfam" id="PF17900">
    <property type="entry name" value="Peptidase_M1_N"/>
    <property type="match status" value="1"/>
</dbReference>
<dbReference type="Gene3D" id="2.60.40.1730">
    <property type="entry name" value="tricorn interacting facor f3 domain"/>
    <property type="match status" value="1"/>
</dbReference>
<dbReference type="InterPro" id="IPR012779">
    <property type="entry name" value="Peptidase_M1_pepN"/>
</dbReference>
<dbReference type="CDD" id="cd09600">
    <property type="entry name" value="M1_APN"/>
    <property type="match status" value="1"/>
</dbReference>
<evidence type="ECO:0000256" key="7">
    <source>
        <dbReference type="ARBA" id="ARBA00022670"/>
    </source>
</evidence>
<evidence type="ECO:0000256" key="5">
    <source>
        <dbReference type="ARBA" id="ARBA00015611"/>
    </source>
</evidence>
<reference evidence="17 18" key="1">
    <citation type="submission" date="2024-01" db="EMBL/GenBank/DDBJ databases">
        <title>Uliginosibacterium soil sp. nov.</title>
        <authorList>
            <person name="Lv Y."/>
        </authorList>
    </citation>
    <scope>NUCLEOTIDE SEQUENCE [LARGE SCALE GENOMIC DNA]</scope>
    <source>
        <strain evidence="17 18">H3</strain>
    </source>
</reference>
<dbReference type="RefSeq" id="WP_327597677.1">
    <property type="nucleotide sequence ID" value="NZ_JAYXHS010000001.1"/>
</dbReference>
<evidence type="ECO:0000259" key="15">
    <source>
        <dbReference type="Pfam" id="PF17432"/>
    </source>
</evidence>
<keyword evidence="18" id="KW-1185">Reference proteome</keyword>
<comment type="catalytic activity">
    <reaction evidence="1">
        <text>Release of an N-terminal amino acid, Xaa-|-Yaa- from a peptide, amide or arylamide. Xaa is preferably Ala, but may be most amino acids including Pro (slow action). When a terminal hydrophobic residue is followed by a prolyl residue, the two may be released as an intact Xaa-Pro dipeptide.</text>
        <dbReference type="EC" id="3.4.11.2"/>
    </reaction>
</comment>
<comment type="caution">
    <text evidence="17">The sequence shown here is derived from an EMBL/GenBank/DDBJ whole genome shotgun (WGS) entry which is preliminary data.</text>
</comment>
<dbReference type="PRINTS" id="PR00756">
    <property type="entry name" value="ALADIPTASE"/>
</dbReference>
<dbReference type="Pfam" id="PF01433">
    <property type="entry name" value="Peptidase_M1"/>
    <property type="match status" value="1"/>
</dbReference>
<keyword evidence="6 17" id="KW-0031">Aminopeptidase</keyword>
<dbReference type="PANTHER" id="PTHR46322">
    <property type="entry name" value="PUROMYCIN-SENSITIVE AMINOPEPTIDASE"/>
    <property type="match status" value="1"/>
</dbReference>
<dbReference type="Pfam" id="PF11940">
    <property type="entry name" value="DUF3458"/>
    <property type="match status" value="1"/>
</dbReference>
<keyword evidence="10" id="KW-0862">Zinc</keyword>
<gene>
    <name evidence="17" type="primary">pepN</name>
    <name evidence="17" type="ORF">VVD49_03170</name>
</gene>
<feature type="domain" description="Peptidase M1 membrane alanine aminopeptidase" evidence="13">
    <location>
        <begin position="231"/>
        <end position="441"/>
    </location>
</feature>
<dbReference type="InterPro" id="IPR035414">
    <property type="entry name" value="Peptidase_M1_pepN_Ig-like"/>
</dbReference>
<evidence type="ECO:0000256" key="10">
    <source>
        <dbReference type="ARBA" id="ARBA00022833"/>
    </source>
</evidence>
<comment type="cofactor">
    <cofactor evidence="2">
        <name>Zn(2+)</name>
        <dbReference type="ChEBI" id="CHEBI:29105"/>
    </cofactor>
</comment>
<dbReference type="InterPro" id="IPR024601">
    <property type="entry name" value="Peptidase_M1_pepN_C"/>
</dbReference>
<proteinExistence type="inferred from homology"/>
<name>A0ABU6JZ55_9RHOO</name>
<evidence type="ECO:0000313" key="17">
    <source>
        <dbReference type="EMBL" id="MEC5384706.1"/>
    </source>
</evidence>
<dbReference type="InterPro" id="IPR027268">
    <property type="entry name" value="Peptidase_M4/M1_CTD_sf"/>
</dbReference>
<evidence type="ECO:0000259" key="16">
    <source>
        <dbReference type="Pfam" id="PF17900"/>
    </source>
</evidence>
<dbReference type="Pfam" id="PF17432">
    <property type="entry name" value="DUF3458_C"/>
    <property type="match status" value="1"/>
</dbReference>
<accession>A0ABU6JZ55</accession>
<dbReference type="Gene3D" id="1.10.390.10">
    <property type="entry name" value="Neutral Protease Domain 2"/>
    <property type="match status" value="1"/>
</dbReference>
<dbReference type="EMBL" id="JAYXHS010000001">
    <property type="protein sequence ID" value="MEC5384706.1"/>
    <property type="molecule type" value="Genomic_DNA"/>
</dbReference>
<evidence type="ECO:0000256" key="1">
    <source>
        <dbReference type="ARBA" id="ARBA00000098"/>
    </source>
</evidence>
<keyword evidence="11" id="KW-0482">Metalloprotease</keyword>
<evidence type="ECO:0000256" key="6">
    <source>
        <dbReference type="ARBA" id="ARBA00022438"/>
    </source>
</evidence>
<dbReference type="InterPro" id="IPR042097">
    <property type="entry name" value="Aminopeptidase_N-like_N_sf"/>
</dbReference>
<dbReference type="Gene3D" id="2.60.40.1840">
    <property type="match status" value="1"/>
</dbReference>
<evidence type="ECO:0000313" key="18">
    <source>
        <dbReference type="Proteomes" id="UP001331561"/>
    </source>
</evidence>
<dbReference type="Proteomes" id="UP001331561">
    <property type="component" value="Unassembled WGS sequence"/>
</dbReference>
<dbReference type="InterPro" id="IPR045357">
    <property type="entry name" value="Aminopeptidase_N-like_N"/>
</dbReference>